<keyword evidence="3" id="KW-1185">Reference proteome</keyword>
<proteinExistence type="predicted"/>
<dbReference type="InterPro" id="IPR045584">
    <property type="entry name" value="Pilin-like"/>
</dbReference>
<gene>
    <name evidence="2" type="ORF">Gferi_00435</name>
</gene>
<keyword evidence="1" id="KW-0812">Transmembrane</keyword>
<keyword evidence="1" id="KW-1133">Transmembrane helix</keyword>
<dbReference type="KEGG" id="gfe:Gferi_00435"/>
<dbReference type="Pfam" id="PF07963">
    <property type="entry name" value="N_methyl"/>
    <property type="match status" value="1"/>
</dbReference>
<reference evidence="2 3" key="1">
    <citation type="submission" date="2016-09" db="EMBL/GenBank/DDBJ databases">
        <title>Genomic analysis reveals versatility of anaerobic energy metabolism of Geosporobacter ferrireducens IRF9 of phylum Firmicutes.</title>
        <authorList>
            <person name="Kim S.-J."/>
        </authorList>
    </citation>
    <scope>NUCLEOTIDE SEQUENCE [LARGE SCALE GENOMIC DNA]</scope>
    <source>
        <strain evidence="2 3">IRF9</strain>
    </source>
</reference>
<dbReference type="InterPro" id="IPR012902">
    <property type="entry name" value="N_methyl_site"/>
</dbReference>
<sequence>MIKMFTKRMKNRKGFTLIELIVVIAILGIISLVAVPRLSNLQNNARIDADRTTARQIVNMTKVYIADKNLTNSDSTAVTVTKLVEAGLLETIPKTQMTDTNFTIQVTVVAAVTGVPEHLKFVVKDTATSAEVIYDSSVTTAPYGATGKYRKSNDPAVTPTT</sequence>
<evidence type="ECO:0000313" key="2">
    <source>
        <dbReference type="EMBL" id="AOT68182.1"/>
    </source>
</evidence>
<dbReference type="AlphaFoldDB" id="A0A1D8GBA3"/>
<dbReference type="STRING" id="1424294.Gferi_00435"/>
<dbReference type="Proteomes" id="UP000095743">
    <property type="component" value="Chromosome"/>
</dbReference>
<name>A0A1D8GBA3_9FIRM</name>
<feature type="transmembrane region" description="Helical" evidence="1">
    <location>
        <begin position="14"/>
        <end position="35"/>
    </location>
</feature>
<dbReference type="PANTHER" id="PTHR30093">
    <property type="entry name" value="GENERAL SECRETION PATHWAY PROTEIN G"/>
    <property type="match status" value="1"/>
</dbReference>
<dbReference type="PROSITE" id="PS00409">
    <property type="entry name" value="PROKAR_NTER_METHYL"/>
    <property type="match status" value="1"/>
</dbReference>
<dbReference type="EMBL" id="CP017269">
    <property type="protein sequence ID" value="AOT68182.1"/>
    <property type="molecule type" value="Genomic_DNA"/>
</dbReference>
<evidence type="ECO:0000313" key="3">
    <source>
        <dbReference type="Proteomes" id="UP000095743"/>
    </source>
</evidence>
<accession>A0A1D8GBA3</accession>
<dbReference type="NCBIfam" id="TIGR02532">
    <property type="entry name" value="IV_pilin_GFxxxE"/>
    <property type="match status" value="1"/>
</dbReference>
<evidence type="ECO:0008006" key="4">
    <source>
        <dbReference type="Google" id="ProtNLM"/>
    </source>
</evidence>
<keyword evidence="1" id="KW-0472">Membrane</keyword>
<organism evidence="2 3">
    <name type="scientific">Geosporobacter ferrireducens</name>
    <dbReference type="NCBI Taxonomy" id="1424294"/>
    <lineage>
        <taxon>Bacteria</taxon>
        <taxon>Bacillati</taxon>
        <taxon>Bacillota</taxon>
        <taxon>Clostridia</taxon>
        <taxon>Peptostreptococcales</taxon>
        <taxon>Thermotaleaceae</taxon>
        <taxon>Geosporobacter</taxon>
    </lineage>
</organism>
<protein>
    <recommendedName>
        <fullName evidence="4">Prepilin-type N-terminal cleavage/methylation domain-containing protein</fullName>
    </recommendedName>
</protein>
<dbReference type="RefSeq" id="WP_069973736.1">
    <property type="nucleotide sequence ID" value="NZ_CP017269.1"/>
</dbReference>
<dbReference type="SUPFAM" id="SSF54523">
    <property type="entry name" value="Pili subunits"/>
    <property type="match status" value="1"/>
</dbReference>
<dbReference type="Gene3D" id="3.30.700.10">
    <property type="entry name" value="Glycoprotein, Type 4 Pilin"/>
    <property type="match status" value="1"/>
</dbReference>
<evidence type="ECO:0000256" key="1">
    <source>
        <dbReference type="SAM" id="Phobius"/>
    </source>
</evidence>